<reference evidence="7" key="1">
    <citation type="submission" date="2022-02" db="EMBL/GenBank/DDBJ databases">
        <authorList>
            <person name="Henning P.M."/>
            <person name="McCubbin A.G."/>
            <person name="Shore J.S."/>
        </authorList>
    </citation>
    <scope>NUCLEOTIDE SEQUENCE</scope>
    <source>
        <strain evidence="7">F60SS</strain>
        <tissue evidence="7">Leaves</tissue>
    </source>
</reference>
<dbReference type="GO" id="GO:0005381">
    <property type="term" value="F:iron ion transmembrane transporter activity"/>
    <property type="evidence" value="ECO:0007669"/>
    <property type="project" value="UniProtKB-UniRule"/>
</dbReference>
<keyword evidence="6" id="KW-0406">Ion transport</keyword>
<evidence type="ECO:0000313" key="8">
    <source>
        <dbReference type="Proteomes" id="UP001141552"/>
    </source>
</evidence>
<organism evidence="7 8">
    <name type="scientific">Turnera subulata</name>
    <dbReference type="NCBI Taxonomy" id="218843"/>
    <lineage>
        <taxon>Eukaryota</taxon>
        <taxon>Viridiplantae</taxon>
        <taxon>Streptophyta</taxon>
        <taxon>Embryophyta</taxon>
        <taxon>Tracheophyta</taxon>
        <taxon>Spermatophyta</taxon>
        <taxon>Magnoliopsida</taxon>
        <taxon>eudicotyledons</taxon>
        <taxon>Gunneridae</taxon>
        <taxon>Pentapetalae</taxon>
        <taxon>rosids</taxon>
        <taxon>fabids</taxon>
        <taxon>Malpighiales</taxon>
        <taxon>Passifloraceae</taxon>
        <taxon>Turnera</taxon>
    </lineage>
</organism>
<comment type="function">
    <text evidence="6">May be involved in iron transport and iron homeostasis.</text>
</comment>
<comment type="similarity">
    <text evidence="6">Belongs to the ferroportin (FP) (TC 2.A.100) family. SLC40A subfamily.</text>
</comment>
<dbReference type="Pfam" id="PF06963">
    <property type="entry name" value="FPN1"/>
    <property type="match status" value="1"/>
</dbReference>
<dbReference type="InterPro" id="IPR009716">
    <property type="entry name" value="Ferroportin-1"/>
</dbReference>
<dbReference type="GO" id="GO:0016020">
    <property type="term" value="C:membrane"/>
    <property type="evidence" value="ECO:0007669"/>
    <property type="project" value="UniProtKB-SubCell"/>
</dbReference>
<evidence type="ECO:0000256" key="5">
    <source>
        <dbReference type="ARBA" id="ARBA00023136"/>
    </source>
</evidence>
<keyword evidence="2 6" id="KW-0813">Transport</keyword>
<evidence type="ECO:0000256" key="4">
    <source>
        <dbReference type="ARBA" id="ARBA00022989"/>
    </source>
</evidence>
<reference evidence="7" key="2">
    <citation type="journal article" date="2023" name="Plants (Basel)">
        <title>Annotation of the Turnera subulata (Passifloraceae) Draft Genome Reveals the S-Locus Evolved after the Divergence of Turneroideae from Passifloroideae in a Stepwise Manner.</title>
        <authorList>
            <person name="Henning P.M."/>
            <person name="Roalson E.H."/>
            <person name="Mir W."/>
            <person name="McCubbin A.G."/>
            <person name="Shore J.S."/>
        </authorList>
    </citation>
    <scope>NUCLEOTIDE SEQUENCE</scope>
    <source>
        <strain evidence="7">F60SS</strain>
    </source>
</reference>
<gene>
    <name evidence="7" type="ORF">Tsubulata_010829</name>
</gene>
<evidence type="ECO:0000256" key="6">
    <source>
        <dbReference type="RuleBase" id="RU365065"/>
    </source>
</evidence>
<sequence>MKPLIYGLSIPSMVSLHLSSKMWEFSVGLHMISFRPESLILPPIYGAVESASTALFGSIIIGQRVERLTYVQVG</sequence>
<evidence type="ECO:0000256" key="2">
    <source>
        <dbReference type="ARBA" id="ARBA00022448"/>
    </source>
</evidence>
<proteinExistence type="inferred from homology"/>
<dbReference type="Proteomes" id="UP001141552">
    <property type="component" value="Unassembled WGS sequence"/>
</dbReference>
<keyword evidence="8" id="KW-1185">Reference proteome</keyword>
<evidence type="ECO:0000256" key="3">
    <source>
        <dbReference type="ARBA" id="ARBA00022692"/>
    </source>
</evidence>
<comment type="subcellular location">
    <subcellularLocation>
        <location evidence="1 6">Membrane</location>
        <topology evidence="1 6">Multi-pass membrane protein</topology>
    </subcellularLocation>
</comment>
<protein>
    <recommendedName>
        <fullName evidence="6">Solute carrier family 40 member</fullName>
    </recommendedName>
</protein>
<dbReference type="AlphaFoldDB" id="A0A9Q0JLF9"/>
<accession>A0A9Q0JLF9</accession>
<keyword evidence="5" id="KW-0472">Membrane</keyword>
<evidence type="ECO:0000256" key="1">
    <source>
        <dbReference type="ARBA" id="ARBA00004141"/>
    </source>
</evidence>
<keyword evidence="4" id="KW-1133">Transmembrane helix</keyword>
<evidence type="ECO:0000313" key="7">
    <source>
        <dbReference type="EMBL" id="KAJ4845040.1"/>
    </source>
</evidence>
<name>A0A9Q0JLF9_9ROSI</name>
<dbReference type="EMBL" id="JAKUCV010001789">
    <property type="protein sequence ID" value="KAJ4845040.1"/>
    <property type="molecule type" value="Genomic_DNA"/>
</dbReference>
<keyword evidence="3" id="KW-0812">Transmembrane</keyword>
<dbReference type="OrthoDB" id="1717141at2759"/>
<comment type="caution">
    <text evidence="7">The sequence shown here is derived from an EMBL/GenBank/DDBJ whole genome shotgun (WGS) entry which is preliminary data.</text>
</comment>